<proteinExistence type="predicted"/>
<dbReference type="InterPro" id="IPR035258">
    <property type="entry name" value="DUF5350"/>
</dbReference>
<dbReference type="Pfam" id="PF17299">
    <property type="entry name" value="DUF5350"/>
    <property type="match status" value="1"/>
</dbReference>
<organism evidence="2 3">
    <name type="scientific">Archaeoglobus fulgidus DSM 8774</name>
    <dbReference type="NCBI Taxonomy" id="1344584"/>
    <lineage>
        <taxon>Archaea</taxon>
        <taxon>Methanobacteriati</taxon>
        <taxon>Methanobacteriota</taxon>
        <taxon>Archaeoglobi</taxon>
        <taxon>Archaeoglobales</taxon>
        <taxon>Archaeoglobaceae</taxon>
        <taxon>Archaeoglobus</taxon>
    </lineage>
</organism>
<protein>
    <recommendedName>
        <fullName evidence="4">DUF5350 family protein</fullName>
    </recommendedName>
</protein>
<gene>
    <name evidence="2" type="ORF">AFULGI_00024650</name>
</gene>
<evidence type="ECO:0008006" key="4">
    <source>
        <dbReference type="Google" id="ProtNLM"/>
    </source>
</evidence>
<dbReference type="Proteomes" id="UP000028501">
    <property type="component" value="Chromosome"/>
</dbReference>
<feature type="compositionally biased region" description="Basic residues" evidence="1">
    <location>
        <begin position="44"/>
        <end position="53"/>
    </location>
</feature>
<evidence type="ECO:0000256" key="1">
    <source>
        <dbReference type="SAM" id="MobiDB-lite"/>
    </source>
</evidence>
<dbReference type="RefSeq" id="WP_010879682.1">
    <property type="nucleotide sequence ID" value="NZ_CP006577.1"/>
</dbReference>
<evidence type="ECO:0000313" key="3">
    <source>
        <dbReference type="Proteomes" id="UP000028501"/>
    </source>
</evidence>
<feature type="region of interest" description="Disordered" evidence="1">
    <location>
        <begin position="23"/>
        <end position="61"/>
    </location>
</feature>
<dbReference type="AlphaFoldDB" id="A0A075WGQ5"/>
<dbReference type="SMR" id="A0A075WGQ5"/>
<evidence type="ECO:0000313" key="2">
    <source>
        <dbReference type="EMBL" id="AIG99181.1"/>
    </source>
</evidence>
<accession>A0A075WGQ5</accession>
<dbReference type="GeneID" id="24795942"/>
<name>A0A075WGQ5_ARCFL</name>
<dbReference type="EMBL" id="CP006577">
    <property type="protein sequence ID" value="AIG99181.1"/>
    <property type="molecule type" value="Genomic_DNA"/>
</dbReference>
<dbReference type="HOGENOM" id="CLU_2968462_0_0_2"/>
<sequence length="61" mass="7222">MGKTGSVTWVKIKKRNSNEYRLVPTKWQDYKKPGPNQKYTSDGKKRRRIRRSQKSILGVRS</sequence>
<dbReference type="KEGG" id="afg:AFULGI_00024650"/>
<reference evidence="2 3" key="1">
    <citation type="submission" date="2013-07" db="EMBL/GenBank/DDBJ databases">
        <title>Genome of Archaeoglobus fulgidus.</title>
        <authorList>
            <person name="Fiebig A."/>
            <person name="Birkeland N.-K."/>
        </authorList>
    </citation>
    <scope>NUCLEOTIDE SEQUENCE [LARGE SCALE GENOMIC DNA]</scope>
    <source>
        <strain evidence="2 3">DSM 8774</strain>
    </source>
</reference>